<comment type="caution">
    <text evidence="2">The sequence shown here is derived from an EMBL/GenBank/DDBJ whole genome shotgun (WGS) entry which is preliminary data.</text>
</comment>
<dbReference type="EMBL" id="LAZR01003102">
    <property type="protein sequence ID" value="KKN21978.1"/>
    <property type="molecule type" value="Genomic_DNA"/>
</dbReference>
<evidence type="ECO:0000259" key="1">
    <source>
        <dbReference type="PROSITE" id="PS50966"/>
    </source>
</evidence>
<name>A0A0F9RXS6_9ZZZZ</name>
<dbReference type="InterPro" id="IPR007527">
    <property type="entry name" value="Znf_SWIM"/>
</dbReference>
<evidence type="ECO:0000313" key="2">
    <source>
        <dbReference type="EMBL" id="KKN21978.1"/>
    </source>
</evidence>
<dbReference type="GO" id="GO:0008270">
    <property type="term" value="F:zinc ion binding"/>
    <property type="evidence" value="ECO:0007669"/>
    <property type="project" value="InterPro"/>
</dbReference>
<gene>
    <name evidence="2" type="ORF">LCGC14_0919830</name>
</gene>
<feature type="domain" description="SWIM-type" evidence="1">
    <location>
        <begin position="39"/>
        <end position="80"/>
    </location>
</feature>
<protein>
    <recommendedName>
        <fullName evidence="1">SWIM-type domain-containing protein</fullName>
    </recommendedName>
</protein>
<accession>A0A0F9RXS6</accession>
<sequence length="161" mass="18028">MLSDKKSRITSARHLLTRGRVNVAVANNLWVVQGDTNNYIVKQKALGPFVAECQCDDFKYNTADHNGYCKHIMAVALSESYHNDNSLEVLTVGPVVELSVGVYVWGESSLRKTFKLRKHSDFGQNAVFVDVKFANNITKRVAVTLNGEGRHQIVVKDETFI</sequence>
<dbReference type="PROSITE" id="PS50966">
    <property type="entry name" value="ZF_SWIM"/>
    <property type="match status" value="1"/>
</dbReference>
<dbReference type="Pfam" id="PF04434">
    <property type="entry name" value="SWIM"/>
    <property type="match status" value="1"/>
</dbReference>
<proteinExistence type="predicted"/>
<organism evidence="2">
    <name type="scientific">marine sediment metagenome</name>
    <dbReference type="NCBI Taxonomy" id="412755"/>
    <lineage>
        <taxon>unclassified sequences</taxon>
        <taxon>metagenomes</taxon>
        <taxon>ecological metagenomes</taxon>
    </lineage>
</organism>
<reference evidence="2" key="1">
    <citation type="journal article" date="2015" name="Nature">
        <title>Complex archaea that bridge the gap between prokaryotes and eukaryotes.</title>
        <authorList>
            <person name="Spang A."/>
            <person name="Saw J.H."/>
            <person name="Jorgensen S.L."/>
            <person name="Zaremba-Niedzwiedzka K."/>
            <person name="Martijn J."/>
            <person name="Lind A.E."/>
            <person name="van Eijk R."/>
            <person name="Schleper C."/>
            <person name="Guy L."/>
            <person name="Ettema T.J."/>
        </authorList>
    </citation>
    <scope>NUCLEOTIDE SEQUENCE</scope>
</reference>
<dbReference type="AlphaFoldDB" id="A0A0F9RXS6"/>